<dbReference type="InterPro" id="IPR000209">
    <property type="entry name" value="Peptidase_S8/S53_dom"/>
</dbReference>
<protein>
    <submittedName>
        <fullName evidence="2">Peptidase S8 and S53, subtilisin, kexin, sedolisin</fullName>
    </submittedName>
</protein>
<evidence type="ECO:0000259" key="1">
    <source>
        <dbReference type="Pfam" id="PF00082"/>
    </source>
</evidence>
<dbReference type="SUPFAM" id="SSF52743">
    <property type="entry name" value="Subtilisin-like"/>
    <property type="match status" value="1"/>
</dbReference>
<dbReference type="GO" id="GO:0006508">
    <property type="term" value="P:proteolysis"/>
    <property type="evidence" value="ECO:0007669"/>
    <property type="project" value="InterPro"/>
</dbReference>
<accession>A0A2I0UVN5</accession>
<dbReference type="AlphaFoldDB" id="A0A2I0UVN5"/>
<dbReference type="Gene3D" id="3.40.50.200">
    <property type="entry name" value="Peptidase S8/S53 domain"/>
    <property type="match status" value="1"/>
</dbReference>
<dbReference type="CDD" id="cd04847">
    <property type="entry name" value="Peptidases_S8_Subtilisin_like_2"/>
    <property type="match status" value="1"/>
</dbReference>
<feature type="domain" description="Peptidase S8/S53" evidence="1">
    <location>
        <begin position="292"/>
        <end position="550"/>
    </location>
</feature>
<reference evidence="2 3" key="1">
    <citation type="submission" date="2017-10" db="EMBL/GenBank/DDBJ databases">
        <title>Draft genome of Lysinibacillus fusiformis strain Juneja, a laboratory-derived pathogen of Drosophila melanogaster.</title>
        <authorList>
            <person name="Smith B.R."/>
            <person name="Unckless R.L."/>
        </authorList>
    </citation>
    <scope>NUCLEOTIDE SEQUENCE [LARGE SCALE GENOMIC DNA]</scope>
    <source>
        <strain evidence="2 3">Juneja</strain>
    </source>
</reference>
<dbReference type="Pfam" id="PF00082">
    <property type="entry name" value="Peptidase_S8"/>
    <property type="match status" value="1"/>
</dbReference>
<dbReference type="EMBL" id="PDFK01000009">
    <property type="protein sequence ID" value="PKU50091.1"/>
    <property type="molecule type" value="Genomic_DNA"/>
</dbReference>
<dbReference type="InterPro" id="IPR036852">
    <property type="entry name" value="Peptidase_S8/S53_dom_sf"/>
</dbReference>
<sequence>MSRENNYLLGNGEKLTDSVKIKKSSGEKKPPYDFETAKEQVSSWLNTTIEDFDNLPDDACPDEQVSVVITMHPRYISKSEFPKDLLENIGVRAVGGRSRKIKPRAWGVKTHPEEALTDEIIVMGPKSKFYEWSNSISRWDLQVKGAESLTHLEGIRAFSSEEKVKNLPETDERFLFEFVLHEGNSLLNMNRFKRFVETHDGQVVEEKIRYVGDLAFVPIYASVENSRDLASYTYVRVLRAMPKLRTYMPSAGNYIGENDLFFSEKPVPSTDLRVAIFDGGIPENSPIRKWVNVIDPEGIGPAHEEGLEHGLGVTSALLFGSIDKNSLEELYPICEVDHIRVIDSNTDSSEDYESYDVLDRIIKTLRKAEEDGRPYQFVNLSLGPDIPIEDDEINRWTAELDSLLVGKNTFVTVAAGNSGCEDDVLKFNRIQPPSDAVNVLTVGACNTEGMVWEKADYSSVGPGRSPGIIKPDGVVFGGSDEDEFVILTNDSNNPLMGTSGTSFAAPYLLRSSIAVSAQLNINNPLLNKALLVHRAERNEKLHKIEEVGWGRFETDFSKLITCDDDEAIVIYQGELNPREHLRAYVPLPEEALIGKVSITSTLVISPEIDPSYPNVYTKAGLEVTFRPNTERFGVNKKDGTINRHPKTRAFFNCKNVFGNAELELREDGHKWEPCLKASQTFLAGSLLNPVFDIYYHNREEGQALRIPKPIPYALVISIKAPKVPDLYNRVVRTYSNILVPLKPQLRIQLNG</sequence>
<evidence type="ECO:0000313" key="3">
    <source>
        <dbReference type="Proteomes" id="UP000234956"/>
    </source>
</evidence>
<name>A0A2I0UVN5_9BACI</name>
<evidence type="ECO:0000313" key="2">
    <source>
        <dbReference type="EMBL" id="PKU50091.1"/>
    </source>
</evidence>
<organism evidence="2 3">
    <name type="scientific">Lysinibacillus fusiformis</name>
    <dbReference type="NCBI Taxonomy" id="28031"/>
    <lineage>
        <taxon>Bacteria</taxon>
        <taxon>Bacillati</taxon>
        <taxon>Bacillota</taxon>
        <taxon>Bacilli</taxon>
        <taxon>Bacillales</taxon>
        <taxon>Bacillaceae</taxon>
        <taxon>Lysinibacillus</taxon>
    </lineage>
</organism>
<proteinExistence type="predicted"/>
<dbReference type="Proteomes" id="UP000234956">
    <property type="component" value="Unassembled WGS sequence"/>
</dbReference>
<gene>
    <name evidence="2" type="ORF">CRI88_19850</name>
</gene>
<dbReference type="GO" id="GO:0004252">
    <property type="term" value="F:serine-type endopeptidase activity"/>
    <property type="evidence" value="ECO:0007669"/>
    <property type="project" value="InterPro"/>
</dbReference>
<dbReference type="InterPro" id="IPR034074">
    <property type="entry name" value="Y4bN_pept_dom"/>
</dbReference>
<comment type="caution">
    <text evidence="2">The sequence shown here is derived from an EMBL/GenBank/DDBJ whole genome shotgun (WGS) entry which is preliminary data.</text>
</comment>